<keyword evidence="3" id="KW-0902">Two-component regulatory system</keyword>
<dbReference type="Pfam" id="PF02518">
    <property type="entry name" value="HATPase_c"/>
    <property type="match status" value="1"/>
</dbReference>
<dbReference type="GO" id="GO:0016301">
    <property type="term" value="F:kinase activity"/>
    <property type="evidence" value="ECO:0007669"/>
    <property type="project" value="UniProtKB-KW"/>
</dbReference>
<accession>A0A4V3YY82</accession>
<sequence length="145" mass="15287">MQGLFDPEEATGPAIDERLAEVVRNATSPRLRVTFDNHLRGAARGAVLTELPAVVGAAFAGAVGEALANVERHAGTRRARVRIDGGSGVVTVRVSDAGRGFDPDRVDPARLGLRRSIVGRLEDVAGTVDIVSAPGRGTTVQLQWR</sequence>
<dbReference type="EMBL" id="SSXH01000797">
    <property type="protein sequence ID" value="THJ38002.1"/>
    <property type="molecule type" value="Genomic_DNA"/>
</dbReference>
<dbReference type="GO" id="GO:0000160">
    <property type="term" value="P:phosphorelay signal transduction system"/>
    <property type="evidence" value="ECO:0007669"/>
    <property type="project" value="UniProtKB-KW"/>
</dbReference>
<keyword evidence="1" id="KW-0808">Transferase</keyword>
<evidence type="ECO:0000313" key="6">
    <source>
        <dbReference type="Proteomes" id="UP000305282"/>
    </source>
</evidence>
<dbReference type="Proteomes" id="UP000305282">
    <property type="component" value="Unassembled WGS sequence"/>
</dbReference>
<evidence type="ECO:0000259" key="4">
    <source>
        <dbReference type="Pfam" id="PF02518"/>
    </source>
</evidence>
<dbReference type="InterPro" id="IPR003594">
    <property type="entry name" value="HATPase_dom"/>
</dbReference>
<feature type="domain" description="Histidine kinase/HSP90-like ATPase" evidence="4">
    <location>
        <begin position="62"/>
        <end position="143"/>
    </location>
</feature>
<comment type="caution">
    <text evidence="5">The sequence shown here is derived from an EMBL/GenBank/DDBJ whole genome shotgun (WGS) entry which is preliminary data.</text>
</comment>
<name>A0A4V3YY82_9ACTN</name>
<evidence type="ECO:0000256" key="2">
    <source>
        <dbReference type="ARBA" id="ARBA00022777"/>
    </source>
</evidence>
<protein>
    <submittedName>
        <fullName evidence="5">Histidine kinase</fullName>
    </submittedName>
</protein>
<evidence type="ECO:0000256" key="1">
    <source>
        <dbReference type="ARBA" id="ARBA00022679"/>
    </source>
</evidence>
<dbReference type="InterPro" id="IPR036890">
    <property type="entry name" value="HATPase_C_sf"/>
</dbReference>
<organism evidence="5 6">
    <name type="scientific">Candidatus Frankia alpina</name>
    <dbReference type="NCBI Taxonomy" id="2699483"/>
    <lineage>
        <taxon>Bacteria</taxon>
        <taxon>Bacillati</taxon>
        <taxon>Actinomycetota</taxon>
        <taxon>Actinomycetes</taxon>
        <taxon>Frankiales</taxon>
        <taxon>Frankiaceae</taxon>
        <taxon>Frankia</taxon>
    </lineage>
</organism>
<feature type="non-terminal residue" evidence="5">
    <location>
        <position position="145"/>
    </location>
</feature>
<keyword evidence="2 5" id="KW-0418">Kinase</keyword>
<evidence type="ECO:0000256" key="3">
    <source>
        <dbReference type="ARBA" id="ARBA00023012"/>
    </source>
</evidence>
<dbReference type="Gene3D" id="3.30.565.10">
    <property type="entry name" value="Histidine kinase-like ATPase, C-terminal domain"/>
    <property type="match status" value="1"/>
</dbReference>
<dbReference type="SUPFAM" id="SSF55874">
    <property type="entry name" value="ATPase domain of HSP90 chaperone/DNA topoisomerase II/histidine kinase"/>
    <property type="match status" value="1"/>
</dbReference>
<dbReference type="PANTHER" id="PTHR24421">
    <property type="entry name" value="NITRATE/NITRITE SENSOR PROTEIN NARX-RELATED"/>
    <property type="match status" value="1"/>
</dbReference>
<dbReference type="PANTHER" id="PTHR24421:SF61">
    <property type="entry name" value="OXYGEN SENSOR HISTIDINE KINASE NREB"/>
    <property type="match status" value="1"/>
</dbReference>
<dbReference type="InterPro" id="IPR050482">
    <property type="entry name" value="Sensor_HK_TwoCompSys"/>
</dbReference>
<gene>
    <name evidence="5" type="ORF">E7Y31_20900</name>
</gene>
<reference evidence="5 6" key="1">
    <citation type="submission" date="2019-04" db="EMBL/GenBank/DDBJ databases">
        <title>Draft genome sequences for three unisolated Alnus-infective Frankia Sp+ strains, AgTrS, AiOr and AvVan, the first sequenced Frankia strains able to sporulate in-planta.</title>
        <authorList>
            <person name="Bethencourt L."/>
            <person name="Vautrin F."/>
            <person name="Taib N."/>
            <person name="Dubost A."/>
            <person name="Castro-Garcia L."/>
            <person name="Imbaud O."/>
            <person name="Abrouk D."/>
            <person name="Fournier P."/>
            <person name="Briolay J."/>
            <person name="Nguyen A."/>
            <person name="Normand P."/>
            <person name="Fernandez M.P."/>
            <person name="Brochier-Armanet C."/>
            <person name="Herrera-Belaroussi A."/>
        </authorList>
    </citation>
    <scope>NUCLEOTIDE SEQUENCE [LARGE SCALE GENOMIC DNA]</scope>
    <source>
        <strain evidence="5 6">AvVan</strain>
    </source>
</reference>
<evidence type="ECO:0000313" key="5">
    <source>
        <dbReference type="EMBL" id="THJ38002.1"/>
    </source>
</evidence>
<dbReference type="AlphaFoldDB" id="A0A4V3YY82"/>
<keyword evidence="6" id="KW-1185">Reference proteome</keyword>
<proteinExistence type="predicted"/>